<protein>
    <recommendedName>
        <fullName evidence="9">BOS complex subunit TMEM147</fullName>
    </recommendedName>
    <alternativeName>
        <fullName evidence="10">Transmembrane protein 147</fullName>
    </alternativeName>
</protein>
<comment type="subcellular location">
    <subcellularLocation>
        <location evidence="2">Cell membrane</location>
        <topology evidence="2">Multi-pass membrane protein</topology>
    </subcellularLocation>
    <subcellularLocation>
        <location evidence="1">Endoplasmic reticulum membrane</location>
        <topology evidence="1">Multi-pass membrane protein</topology>
    </subcellularLocation>
</comment>
<dbReference type="Pfam" id="PF09767">
    <property type="entry name" value="DUF2053"/>
    <property type="match status" value="1"/>
</dbReference>
<sequence length="270" mass="30848">MGLFYLANCLALATGPYVLVYRCSGMKENDAFWKCFKYGMLYGLMQMLKFFLATLIPHDVDTSPKNVFYMDIMSVILDLVFIYSVAYRASSRNEFNLSVACMGWSTAALVSTKFVPIWFGTKGVEFNVIYLCLSYEANLEMLLTFVQFYALWLLIHKQGSFSNCSMVLFILTCASMRQMLFSFIDRVMQSIFQALLSKTVIAFVLGTFVLSLKRTMKLDKVNKTPWITATWKSLSDLIHPLWTQHIVPALGLKPVRENRASLATNAKRHN</sequence>
<name>A0A504YAD3_FASGI</name>
<dbReference type="STRING" id="46835.A0A504YAD3"/>
<keyword evidence="13" id="KW-1185">Reference proteome</keyword>
<evidence type="ECO:0000256" key="7">
    <source>
        <dbReference type="ARBA" id="ARBA00023136"/>
    </source>
</evidence>
<dbReference type="OrthoDB" id="9993532at2759"/>
<evidence type="ECO:0000313" key="12">
    <source>
        <dbReference type="EMBL" id="TPP57541.1"/>
    </source>
</evidence>
<keyword evidence="5" id="KW-0256">Endoplasmic reticulum</keyword>
<feature type="transmembrane region" description="Helical" evidence="11">
    <location>
        <begin position="68"/>
        <end position="87"/>
    </location>
</feature>
<accession>A0A504YAD3</accession>
<evidence type="ECO:0000256" key="8">
    <source>
        <dbReference type="ARBA" id="ARBA00034739"/>
    </source>
</evidence>
<dbReference type="GO" id="GO:0005886">
    <property type="term" value="C:plasma membrane"/>
    <property type="evidence" value="ECO:0007669"/>
    <property type="project" value="UniProtKB-SubCell"/>
</dbReference>
<evidence type="ECO:0000256" key="5">
    <source>
        <dbReference type="ARBA" id="ARBA00022824"/>
    </source>
</evidence>
<feature type="transmembrane region" description="Helical" evidence="11">
    <location>
        <begin position="35"/>
        <end position="56"/>
    </location>
</feature>
<evidence type="ECO:0000256" key="6">
    <source>
        <dbReference type="ARBA" id="ARBA00022989"/>
    </source>
</evidence>
<evidence type="ECO:0000256" key="1">
    <source>
        <dbReference type="ARBA" id="ARBA00004477"/>
    </source>
</evidence>
<comment type="caution">
    <text evidence="12">The sequence shown here is derived from an EMBL/GenBank/DDBJ whole genome shotgun (WGS) entry which is preliminary data.</text>
</comment>
<keyword evidence="6 11" id="KW-1133">Transmembrane helix</keyword>
<reference evidence="12 13" key="1">
    <citation type="submission" date="2019-04" db="EMBL/GenBank/DDBJ databases">
        <title>Annotation for the trematode Fasciola gigantica.</title>
        <authorList>
            <person name="Choi Y.-J."/>
        </authorList>
    </citation>
    <scope>NUCLEOTIDE SEQUENCE [LARGE SCALE GENOMIC DNA]</scope>
    <source>
        <strain evidence="12">Uganda_cow_1</strain>
    </source>
</reference>
<dbReference type="AlphaFoldDB" id="A0A504YAD3"/>
<feature type="transmembrane region" description="Helical" evidence="11">
    <location>
        <begin position="139"/>
        <end position="155"/>
    </location>
</feature>
<keyword evidence="4 11" id="KW-0812">Transmembrane</keyword>
<feature type="transmembrane region" description="Helical" evidence="11">
    <location>
        <begin position="190"/>
        <end position="212"/>
    </location>
</feature>
<organism evidence="12 13">
    <name type="scientific">Fasciola gigantica</name>
    <name type="common">Giant liver fluke</name>
    <dbReference type="NCBI Taxonomy" id="46835"/>
    <lineage>
        <taxon>Eukaryota</taxon>
        <taxon>Metazoa</taxon>
        <taxon>Spiralia</taxon>
        <taxon>Lophotrochozoa</taxon>
        <taxon>Platyhelminthes</taxon>
        <taxon>Trematoda</taxon>
        <taxon>Digenea</taxon>
        <taxon>Plagiorchiida</taxon>
        <taxon>Echinostomata</taxon>
        <taxon>Echinostomatoidea</taxon>
        <taxon>Fasciolidae</taxon>
        <taxon>Fasciola</taxon>
    </lineage>
</organism>
<dbReference type="Proteomes" id="UP000316759">
    <property type="component" value="Unassembled WGS sequence"/>
</dbReference>
<evidence type="ECO:0000256" key="3">
    <source>
        <dbReference type="ARBA" id="ARBA00022475"/>
    </source>
</evidence>
<proteinExistence type="inferred from homology"/>
<evidence type="ECO:0000256" key="10">
    <source>
        <dbReference type="ARBA" id="ARBA00034899"/>
    </source>
</evidence>
<gene>
    <name evidence="12" type="ORF">FGIG_01706</name>
</gene>
<dbReference type="PANTHER" id="PTHR12869">
    <property type="entry name" value="SMALL SEVEN TRANSMEMBRANE DOMAIN-CONTAINING PROTEIN"/>
    <property type="match status" value="1"/>
</dbReference>
<comment type="similarity">
    <text evidence="8">Belongs to the TMEM147 family.</text>
</comment>
<dbReference type="PANTHER" id="PTHR12869:SF0">
    <property type="entry name" value="BOS COMPLEX SUBUNIT TMEM147"/>
    <property type="match status" value="1"/>
</dbReference>
<keyword evidence="7 11" id="KW-0472">Membrane</keyword>
<evidence type="ECO:0000313" key="13">
    <source>
        <dbReference type="Proteomes" id="UP000316759"/>
    </source>
</evidence>
<keyword evidence="3" id="KW-1003">Cell membrane</keyword>
<dbReference type="InterPro" id="IPR019164">
    <property type="entry name" value="TMEM147"/>
</dbReference>
<dbReference type="EMBL" id="SUNJ01013054">
    <property type="protein sequence ID" value="TPP57541.1"/>
    <property type="molecule type" value="Genomic_DNA"/>
</dbReference>
<feature type="transmembrane region" description="Helical" evidence="11">
    <location>
        <begin position="5"/>
        <end position="23"/>
    </location>
</feature>
<dbReference type="GO" id="GO:0005789">
    <property type="term" value="C:endoplasmic reticulum membrane"/>
    <property type="evidence" value="ECO:0007669"/>
    <property type="project" value="UniProtKB-SubCell"/>
</dbReference>
<evidence type="ECO:0000256" key="2">
    <source>
        <dbReference type="ARBA" id="ARBA00004651"/>
    </source>
</evidence>
<evidence type="ECO:0000256" key="11">
    <source>
        <dbReference type="SAM" id="Phobius"/>
    </source>
</evidence>
<feature type="transmembrane region" description="Helical" evidence="11">
    <location>
        <begin position="99"/>
        <end position="119"/>
    </location>
</feature>
<evidence type="ECO:0000256" key="9">
    <source>
        <dbReference type="ARBA" id="ARBA00034846"/>
    </source>
</evidence>
<evidence type="ECO:0000256" key="4">
    <source>
        <dbReference type="ARBA" id="ARBA00022692"/>
    </source>
</evidence>
<feature type="transmembrane region" description="Helical" evidence="11">
    <location>
        <begin position="167"/>
        <end position="184"/>
    </location>
</feature>